<name>A0A919Y9E4_9BACL</name>
<accession>A0A919Y9E4</accession>
<evidence type="ECO:0000256" key="1">
    <source>
        <dbReference type="SAM" id="MobiDB-lite"/>
    </source>
</evidence>
<comment type="caution">
    <text evidence="2">The sequence shown here is derived from an EMBL/GenBank/DDBJ whole genome shotgun (WGS) entry which is preliminary data.</text>
</comment>
<organism evidence="2 3">
    <name type="scientific">Paenibacillus azoreducens</name>
    <dbReference type="NCBI Taxonomy" id="116718"/>
    <lineage>
        <taxon>Bacteria</taxon>
        <taxon>Bacillati</taxon>
        <taxon>Bacillota</taxon>
        <taxon>Bacilli</taxon>
        <taxon>Bacillales</taxon>
        <taxon>Paenibacillaceae</taxon>
        <taxon>Paenibacillus</taxon>
    </lineage>
</organism>
<keyword evidence="3" id="KW-1185">Reference proteome</keyword>
<feature type="compositionally biased region" description="Polar residues" evidence="1">
    <location>
        <begin position="12"/>
        <end position="22"/>
    </location>
</feature>
<dbReference type="EMBL" id="BORT01000006">
    <property type="protein sequence ID" value="GIO47072.1"/>
    <property type="molecule type" value="Genomic_DNA"/>
</dbReference>
<proteinExistence type="predicted"/>
<dbReference type="RefSeq" id="WP_212977993.1">
    <property type="nucleotide sequence ID" value="NZ_AP025343.1"/>
</dbReference>
<evidence type="ECO:0000313" key="3">
    <source>
        <dbReference type="Proteomes" id="UP000682811"/>
    </source>
</evidence>
<sequence length="99" mass="11325">MYVGTLSKRPSRNSTVTHGNKIQQKEKCRLKVGRFDPLLRRSPFPQRKTLMHLIVKRITLDDRKHIGSVELAFNEETEKYFLSLAPSAETIAQGAFPLS</sequence>
<protein>
    <submittedName>
        <fullName evidence="2">Uncharacterized protein</fullName>
    </submittedName>
</protein>
<gene>
    <name evidence="2" type="ORF">J34TS1_18370</name>
</gene>
<reference evidence="2 3" key="1">
    <citation type="submission" date="2021-03" db="EMBL/GenBank/DDBJ databases">
        <title>Antimicrobial resistance genes in bacteria isolated from Japanese honey, and their potential for conferring macrolide and lincosamide resistance in the American foulbrood pathogen Paenibacillus larvae.</title>
        <authorList>
            <person name="Okamoto M."/>
            <person name="Kumagai M."/>
            <person name="Kanamori H."/>
            <person name="Takamatsu D."/>
        </authorList>
    </citation>
    <scope>NUCLEOTIDE SEQUENCE [LARGE SCALE GENOMIC DNA]</scope>
    <source>
        <strain evidence="2 3">J34TS1</strain>
    </source>
</reference>
<dbReference type="AlphaFoldDB" id="A0A919Y9E4"/>
<dbReference type="Proteomes" id="UP000682811">
    <property type="component" value="Unassembled WGS sequence"/>
</dbReference>
<feature type="region of interest" description="Disordered" evidence="1">
    <location>
        <begin position="1"/>
        <end position="23"/>
    </location>
</feature>
<evidence type="ECO:0000313" key="2">
    <source>
        <dbReference type="EMBL" id="GIO47072.1"/>
    </source>
</evidence>